<sequence>MRWQELDQVDCPISRALSLVGDRWTLLIVRDCLLGVKRFEGFQMSLGISRTILRDRLAHLVAAGVLEQRPYQDRPVRFDYVLTGKGRALQGVMLMLADWGRTAVSGQPETQVRTFHTSCGHVLQPYVACADCGEEVLGKDLRTIRQVAS</sequence>
<keyword evidence="1" id="KW-0805">Transcription regulation</keyword>
<evidence type="ECO:0000256" key="1">
    <source>
        <dbReference type="ARBA" id="ARBA00023015"/>
    </source>
</evidence>
<proteinExistence type="predicted"/>
<dbReference type="Pfam" id="PF01638">
    <property type="entry name" value="HxlR"/>
    <property type="match status" value="1"/>
</dbReference>
<dbReference type="Proteomes" id="UP000245086">
    <property type="component" value="Unassembled WGS sequence"/>
</dbReference>
<gene>
    <name evidence="5" type="ORF">PbB2_02064</name>
</gene>
<keyword evidence="3" id="KW-0804">Transcription</keyword>
<feature type="domain" description="HTH hxlR-type" evidence="4">
    <location>
        <begin position="11"/>
        <end position="108"/>
    </location>
</feature>
<evidence type="ECO:0000256" key="2">
    <source>
        <dbReference type="ARBA" id="ARBA00023125"/>
    </source>
</evidence>
<dbReference type="EMBL" id="BFBR01000006">
    <property type="protein sequence ID" value="GBF58383.1"/>
    <property type="molecule type" value="Genomic_DNA"/>
</dbReference>
<dbReference type="PROSITE" id="PS51118">
    <property type="entry name" value="HTH_HXLR"/>
    <property type="match status" value="1"/>
</dbReference>
<accession>A0A2P2EBG3</accession>
<name>A0A2P2EBG3_9PROT</name>
<organism evidence="5 6">
    <name type="scientific">Candidatus Phycosocius bacilliformis</name>
    <dbReference type="NCBI Taxonomy" id="1445552"/>
    <lineage>
        <taxon>Bacteria</taxon>
        <taxon>Pseudomonadati</taxon>
        <taxon>Pseudomonadota</taxon>
        <taxon>Alphaproteobacteria</taxon>
        <taxon>Caulobacterales</taxon>
        <taxon>Caulobacterales incertae sedis</taxon>
        <taxon>Candidatus Phycosocius</taxon>
    </lineage>
</organism>
<dbReference type="PANTHER" id="PTHR33204">
    <property type="entry name" value="TRANSCRIPTIONAL REGULATOR, MARR FAMILY"/>
    <property type="match status" value="1"/>
</dbReference>
<dbReference type="InterPro" id="IPR036390">
    <property type="entry name" value="WH_DNA-bd_sf"/>
</dbReference>
<reference evidence="5 6" key="1">
    <citation type="journal article" date="2018" name="Genome Announc.">
        <title>Draft Genome Sequence of "Candidatus Phycosocius bacilliformis," an Alphaproteobacterial Ectosymbiont of the Hydrocarbon-Producing Green Alga Botryococcus braunii.</title>
        <authorList>
            <person name="Tanabe Y."/>
            <person name="Yamaguchi H."/>
            <person name="Watanabe M.M."/>
        </authorList>
    </citation>
    <scope>NUCLEOTIDE SEQUENCE [LARGE SCALE GENOMIC DNA]</scope>
    <source>
        <strain evidence="5 6">BOTRYCO-2</strain>
    </source>
</reference>
<dbReference type="PANTHER" id="PTHR33204:SF36">
    <property type="entry name" value="TRANSCRIPTIONAL REGULATORY PROTEIN"/>
    <property type="match status" value="1"/>
</dbReference>
<dbReference type="RefSeq" id="WP_108985245.1">
    <property type="nucleotide sequence ID" value="NZ_BFBR01000006.1"/>
</dbReference>
<dbReference type="SUPFAM" id="SSF46785">
    <property type="entry name" value="Winged helix' DNA-binding domain"/>
    <property type="match status" value="1"/>
</dbReference>
<evidence type="ECO:0000259" key="4">
    <source>
        <dbReference type="PROSITE" id="PS51118"/>
    </source>
</evidence>
<dbReference type="GO" id="GO:0003677">
    <property type="term" value="F:DNA binding"/>
    <property type="evidence" value="ECO:0007669"/>
    <property type="project" value="UniProtKB-KW"/>
</dbReference>
<comment type="caution">
    <text evidence="5">The sequence shown here is derived from an EMBL/GenBank/DDBJ whole genome shotgun (WGS) entry which is preliminary data.</text>
</comment>
<evidence type="ECO:0000313" key="6">
    <source>
        <dbReference type="Proteomes" id="UP000245086"/>
    </source>
</evidence>
<dbReference type="InterPro" id="IPR036388">
    <property type="entry name" value="WH-like_DNA-bd_sf"/>
</dbReference>
<dbReference type="AlphaFoldDB" id="A0A2P2EBG3"/>
<protein>
    <submittedName>
        <fullName evidence="5">Putative HTH-type transcriptional regulator</fullName>
    </submittedName>
</protein>
<dbReference type="Gene3D" id="1.10.10.10">
    <property type="entry name" value="Winged helix-like DNA-binding domain superfamily/Winged helix DNA-binding domain"/>
    <property type="match status" value="1"/>
</dbReference>
<evidence type="ECO:0000256" key="3">
    <source>
        <dbReference type="ARBA" id="ARBA00023163"/>
    </source>
</evidence>
<dbReference type="OrthoDB" id="9782219at2"/>
<keyword evidence="2" id="KW-0238">DNA-binding</keyword>
<dbReference type="InterPro" id="IPR002577">
    <property type="entry name" value="HTH_HxlR"/>
</dbReference>
<keyword evidence="6" id="KW-1185">Reference proteome</keyword>
<evidence type="ECO:0000313" key="5">
    <source>
        <dbReference type="EMBL" id="GBF58383.1"/>
    </source>
</evidence>